<reference evidence="2 3" key="1">
    <citation type="journal article" date="2019" name="Nat. Microbiol.">
        <title>Mediterranean grassland soil C-N compound turnover is dependent on rainfall and depth, and is mediated by genomically divergent microorganisms.</title>
        <authorList>
            <person name="Diamond S."/>
            <person name="Andeer P.F."/>
            <person name="Li Z."/>
            <person name="Crits-Christoph A."/>
            <person name="Burstein D."/>
            <person name="Anantharaman K."/>
            <person name="Lane K.R."/>
            <person name="Thomas B.C."/>
            <person name="Pan C."/>
            <person name="Northen T.R."/>
            <person name="Banfield J.F."/>
        </authorList>
    </citation>
    <scope>NUCLEOTIDE SEQUENCE [LARGE SCALE GENOMIC DNA]</scope>
    <source>
        <strain evidence="2">WS_5</strain>
    </source>
</reference>
<feature type="compositionally biased region" description="Low complexity" evidence="1">
    <location>
        <begin position="56"/>
        <end position="74"/>
    </location>
</feature>
<proteinExistence type="predicted"/>
<evidence type="ECO:0000256" key="1">
    <source>
        <dbReference type="SAM" id="MobiDB-lite"/>
    </source>
</evidence>
<dbReference type="AlphaFoldDB" id="A0A538T2X2"/>
<accession>A0A538T2X2</accession>
<sequence>MTLKPADFRYLSQSFWTEATASSGLAPGGRASMSSPTPKMGRSPVALTGEDEAAEDAGAAGAASPSARAHPGAAMRISTSAASAGDLVPTFMIDSLQK</sequence>
<evidence type="ECO:0000313" key="2">
    <source>
        <dbReference type="EMBL" id="TMQ57963.1"/>
    </source>
</evidence>
<name>A0A538T2X2_UNCEI</name>
<evidence type="ECO:0000313" key="3">
    <source>
        <dbReference type="Proteomes" id="UP000320913"/>
    </source>
</evidence>
<organism evidence="2 3">
    <name type="scientific">Eiseniibacteriota bacterium</name>
    <dbReference type="NCBI Taxonomy" id="2212470"/>
    <lineage>
        <taxon>Bacteria</taxon>
        <taxon>Candidatus Eiseniibacteriota</taxon>
    </lineage>
</organism>
<dbReference type="Proteomes" id="UP000320913">
    <property type="component" value="Unassembled WGS sequence"/>
</dbReference>
<comment type="caution">
    <text evidence="2">The sequence shown here is derived from an EMBL/GenBank/DDBJ whole genome shotgun (WGS) entry which is preliminary data.</text>
</comment>
<gene>
    <name evidence="2" type="ORF">E6K75_05985</name>
</gene>
<protein>
    <submittedName>
        <fullName evidence="2">Uncharacterized protein</fullName>
    </submittedName>
</protein>
<feature type="region of interest" description="Disordered" evidence="1">
    <location>
        <begin position="21"/>
        <end position="74"/>
    </location>
</feature>
<dbReference type="EMBL" id="VBOV01000145">
    <property type="protein sequence ID" value="TMQ57963.1"/>
    <property type="molecule type" value="Genomic_DNA"/>
</dbReference>